<reference evidence="2 3" key="1">
    <citation type="journal article" date="2012" name="Genome Biol.">
        <title>The genome of the polar eukaryotic microalga coccomyxa subellipsoidea reveals traits of cold adaptation.</title>
        <authorList>
            <person name="Blanc G."/>
            <person name="Agarkova I."/>
            <person name="Grimwood J."/>
            <person name="Kuo A."/>
            <person name="Brueggeman A."/>
            <person name="Dunigan D."/>
            <person name="Gurnon J."/>
            <person name="Ladunga I."/>
            <person name="Lindquist E."/>
            <person name="Lucas S."/>
            <person name="Pangilinan J."/>
            <person name="Proschold T."/>
            <person name="Salamov A."/>
            <person name="Schmutz J."/>
            <person name="Weeks D."/>
            <person name="Yamada T."/>
            <person name="Claverie J.M."/>
            <person name="Grigoriev I."/>
            <person name="Van Etten J."/>
            <person name="Lomsadze A."/>
            <person name="Borodovsky M."/>
        </authorList>
    </citation>
    <scope>NUCLEOTIDE SEQUENCE [LARGE SCALE GENOMIC DNA]</scope>
    <source>
        <strain evidence="2 3">C-169</strain>
    </source>
</reference>
<dbReference type="GO" id="GO:0007018">
    <property type="term" value="P:microtubule-based movement"/>
    <property type="evidence" value="ECO:0007669"/>
    <property type="project" value="InterPro"/>
</dbReference>
<dbReference type="InterPro" id="IPR026983">
    <property type="entry name" value="DHC"/>
</dbReference>
<feature type="domain" description="Dynein heavy chain tail" evidence="1">
    <location>
        <begin position="313"/>
        <end position="722"/>
    </location>
</feature>
<dbReference type="RefSeq" id="XP_005646627.1">
    <property type="nucleotide sequence ID" value="XM_005646570.1"/>
</dbReference>
<dbReference type="OrthoDB" id="10251809at2759"/>
<name>I0YUL4_COCSC</name>
<dbReference type="KEGG" id="csl:COCSUDRAFT_56515"/>
<dbReference type="GO" id="GO:0005858">
    <property type="term" value="C:axonemal dynein complex"/>
    <property type="evidence" value="ECO:0007669"/>
    <property type="project" value="TreeGrafter"/>
</dbReference>
<dbReference type="AlphaFoldDB" id="I0YUL4"/>
<evidence type="ECO:0000313" key="2">
    <source>
        <dbReference type="EMBL" id="EIE22083.1"/>
    </source>
</evidence>
<protein>
    <recommendedName>
        <fullName evidence="1">Dynein heavy chain tail domain-containing protein</fullName>
    </recommendedName>
</protein>
<accession>I0YUL4</accession>
<dbReference type="Pfam" id="PF08385">
    <property type="entry name" value="DHC_N1"/>
    <property type="match status" value="1"/>
</dbReference>
<dbReference type="eggNOG" id="KOG3595">
    <property type="taxonomic scope" value="Eukaryota"/>
</dbReference>
<dbReference type="Proteomes" id="UP000007264">
    <property type="component" value="Unassembled WGS sequence"/>
</dbReference>
<dbReference type="GO" id="GO:0045505">
    <property type="term" value="F:dynein intermediate chain binding"/>
    <property type="evidence" value="ECO:0007669"/>
    <property type="project" value="InterPro"/>
</dbReference>
<organism evidence="2 3">
    <name type="scientific">Coccomyxa subellipsoidea (strain C-169)</name>
    <name type="common">Green microalga</name>
    <dbReference type="NCBI Taxonomy" id="574566"/>
    <lineage>
        <taxon>Eukaryota</taxon>
        <taxon>Viridiplantae</taxon>
        <taxon>Chlorophyta</taxon>
        <taxon>core chlorophytes</taxon>
        <taxon>Trebouxiophyceae</taxon>
        <taxon>Trebouxiophyceae incertae sedis</taxon>
        <taxon>Coccomyxaceae</taxon>
        <taxon>Coccomyxa</taxon>
        <taxon>Coccomyxa subellipsoidea</taxon>
    </lineage>
</organism>
<dbReference type="PANTHER" id="PTHR46532:SF11">
    <property type="entry name" value="DYNEIN AXONEMAL HEAVY CHAIN 12"/>
    <property type="match status" value="1"/>
</dbReference>
<evidence type="ECO:0000313" key="3">
    <source>
        <dbReference type="Proteomes" id="UP000007264"/>
    </source>
</evidence>
<dbReference type="GeneID" id="17040068"/>
<gene>
    <name evidence="2" type="ORF">COCSUDRAFT_56515</name>
</gene>
<dbReference type="InterPro" id="IPR013594">
    <property type="entry name" value="Dynein_heavy_tail"/>
</dbReference>
<evidence type="ECO:0000259" key="1">
    <source>
        <dbReference type="Pfam" id="PF08385"/>
    </source>
</evidence>
<dbReference type="GO" id="GO:0051959">
    <property type="term" value="F:dynein light intermediate chain binding"/>
    <property type="evidence" value="ECO:0007669"/>
    <property type="project" value="InterPro"/>
</dbReference>
<sequence>MQDRRLFAHISNGSEETLVFSRKLPPPGTRAVYFALQGGTQVTPANVQDCLHTGFIGGGNLLQDLLQLVSGLTGTPAQTATWSQNAQKEFQGQLQALLADLTEAVHLAEGRTRLFIPTEPLLALTAALQDKALVQRMESILLHWTRQVKHVVSQQGEGESSGGVGPLAEIQFWHRRGDDLAGIRTQLDSPEITRVVELLTLSGSCYLSGFLSLRASLDREAATAQSKVQFMSVLEEPCAALEKAAPHEIAGMLPHIAGRLRLLWSLSPLFGIAERMTSLLRRFCSQIIAVCTRAISVADALSGDVDAVIRKLQIIAICTHAISVADAVSSDVDDVIKKLQDSIDAAASWQAVCRKTAHSITLATPDHPWDLEPAAVFAQLDIFQQRCRNLMDVCLDRKQFGAEVPLPAFGGTSGAETHKALQDIQVGFVKAAQKLQMLAYSPLDVNDSKWTEDFAAYTTALGVLERKFAAAAAAAIERAGSLQTCMQLIMAFNGMAKRAPLKKAMAHHERGLFIALDAENAALARALEQIRKDLQLPRSATQPRFAGAAAAAARLTRRATATWDAMQAYLPALLESPEGLSAAQAHAALLTSLQAFTSAAHAEWYQSIEPGLADRLKKPLLKQDKSAGGVLSMNTDPIIQEVLEETLAWERLRLSLPFPAAEVAGQRERLRKTRINVAAVARSYNKVLGGLQRSERRLFHDRLRQLDRKILAGVSKIGWSAPKGTIDAYCKEALRQCKDSAATVAEWRAGQARIAAGCQALSEVMFLAVEGKRVYAEGAFVQHQTEHMTQACEALERHHGDVASGVGALQPCFAADSAEVQREWLRHTEKVDEKVEEALRAAVRRSLAKLTRLLLGDKKVEVQPLFGVRLSLEKSGRVELRPDVQEVFAMVKHVIGEAIEVTACVHRIALPASEPNAAAKDAEEGGADITPQAKPSFFEGVRADREGGQRTEQALSQSMPSVVDRAQTLLLYWEKKYKQLWDQDKDAFMRRYEKAQKPLEAFEADIRRHRDIIDDIMSESASEAIRFLHVDCAPLKQARALVAHCEAWIGKFTNLLTNLATRELAELQEHLRASSAALTQLAT</sequence>
<keyword evidence="3" id="KW-1185">Reference proteome</keyword>
<proteinExistence type="predicted"/>
<dbReference type="STRING" id="574566.I0YUL4"/>
<dbReference type="PANTHER" id="PTHR46532">
    <property type="entry name" value="MALE FERTILITY FACTOR KL5"/>
    <property type="match status" value="1"/>
</dbReference>
<dbReference type="EMBL" id="AGSI01000011">
    <property type="protein sequence ID" value="EIE22083.1"/>
    <property type="molecule type" value="Genomic_DNA"/>
</dbReference>
<comment type="caution">
    <text evidence="2">The sequence shown here is derived from an EMBL/GenBank/DDBJ whole genome shotgun (WGS) entry which is preliminary data.</text>
</comment>